<accession>A0A329Y498</accession>
<dbReference type="AlphaFoldDB" id="A0A329Y498"/>
<dbReference type="Proteomes" id="UP000251205">
    <property type="component" value="Unassembled WGS sequence"/>
</dbReference>
<comment type="caution">
    <text evidence="5">The sequence shown here is derived from an EMBL/GenBank/DDBJ whole genome shotgun (WGS) entry which is preliminary data.</text>
</comment>
<proteinExistence type="inferred from homology"/>
<name>A0A329Y498_RHITR</name>
<evidence type="ECO:0000256" key="2">
    <source>
        <dbReference type="ARBA" id="ARBA00022679"/>
    </source>
</evidence>
<dbReference type="PANTHER" id="PTHR12215:SF10">
    <property type="entry name" value="L-AMINOADIPATE-SEMIALDEHYDE DEHYDROGENASE-PHOSPHOPANTETHEINYL TRANSFERASE"/>
    <property type="match status" value="1"/>
</dbReference>
<dbReference type="Pfam" id="PF01648">
    <property type="entry name" value="ACPS"/>
    <property type="match status" value="1"/>
</dbReference>
<organism evidence="5 6">
    <name type="scientific">Rhizobium tropici</name>
    <dbReference type="NCBI Taxonomy" id="398"/>
    <lineage>
        <taxon>Bacteria</taxon>
        <taxon>Pseudomonadati</taxon>
        <taxon>Pseudomonadota</taxon>
        <taxon>Alphaproteobacteria</taxon>
        <taxon>Hyphomicrobiales</taxon>
        <taxon>Rhizobiaceae</taxon>
        <taxon>Rhizobium/Agrobacterium group</taxon>
        <taxon>Rhizobium</taxon>
    </lineage>
</organism>
<feature type="domain" description="4'-phosphopantetheinyl transferase" evidence="3">
    <location>
        <begin position="112"/>
        <end position="194"/>
    </location>
</feature>
<dbReference type="Gene3D" id="3.90.470.20">
    <property type="entry name" value="4'-phosphopantetheinyl transferase domain"/>
    <property type="match status" value="2"/>
</dbReference>
<feature type="domain" description="4'-phosphopantetheinyl transferase N-terminal" evidence="4">
    <location>
        <begin position="30"/>
        <end position="105"/>
    </location>
</feature>
<dbReference type="GO" id="GO:0005829">
    <property type="term" value="C:cytosol"/>
    <property type="evidence" value="ECO:0007669"/>
    <property type="project" value="TreeGrafter"/>
</dbReference>
<keyword evidence="2 5" id="KW-0808">Transferase</keyword>
<dbReference type="GO" id="GO:0008897">
    <property type="term" value="F:holo-[acyl-carrier-protein] synthase activity"/>
    <property type="evidence" value="ECO:0007669"/>
    <property type="project" value="InterPro"/>
</dbReference>
<dbReference type="OrthoDB" id="9808281at2"/>
<evidence type="ECO:0000313" key="5">
    <source>
        <dbReference type="EMBL" id="RAX38621.1"/>
    </source>
</evidence>
<dbReference type="InterPro" id="IPR037143">
    <property type="entry name" value="4-PPantetheinyl_Trfase_dom_sf"/>
</dbReference>
<dbReference type="RefSeq" id="WP_112345111.1">
    <property type="nucleotide sequence ID" value="NZ_QMKK01000054.1"/>
</dbReference>
<dbReference type="SUPFAM" id="SSF56214">
    <property type="entry name" value="4'-phosphopantetheinyl transferase"/>
    <property type="match status" value="2"/>
</dbReference>
<dbReference type="InterPro" id="IPR008278">
    <property type="entry name" value="4-PPantetheinyl_Trfase_dom"/>
</dbReference>
<dbReference type="InterPro" id="IPR050559">
    <property type="entry name" value="P-Pant_transferase_sf"/>
</dbReference>
<evidence type="ECO:0000256" key="1">
    <source>
        <dbReference type="ARBA" id="ARBA00010990"/>
    </source>
</evidence>
<evidence type="ECO:0000313" key="6">
    <source>
        <dbReference type="Proteomes" id="UP000251205"/>
    </source>
</evidence>
<comment type="similarity">
    <text evidence="1">Belongs to the P-Pant transferase superfamily. Gsp/Sfp/HetI/AcpT family.</text>
</comment>
<dbReference type="PANTHER" id="PTHR12215">
    <property type="entry name" value="PHOSPHOPANTETHEINE TRANSFERASE"/>
    <property type="match status" value="1"/>
</dbReference>
<evidence type="ECO:0000259" key="4">
    <source>
        <dbReference type="Pfam" id="PF22624"/>
    </source>
</evidence>
<dbReference type="GO" id="GO:0000287">
    <property type="term" value="F:magnesium ion binding"/>
    <property type="evidence" value="ECO:0007669"/>
    <property type="project" value="InterPro"/>
</dbReference>
<sequence length="239" mass="26935">MPPLRERESVAQVELHSLHLRDRVDVPDWILSEQERHRAAAFRSAEARRLFVAGRFLCRRILGDLLGCAPQALSIAITQSGRPYLSDFSDIDFNISHVRDRVALAICRGGLIGIDIERVDAFSEEEAGEIMPMILSEYEFDQVRQLDGQYRRDALLARWVQKEAALKCLGRGFLADPRCVTLSPDYATFGSKSQLSSEPIFINSGRVGDGEIGDFQWAIATSRLVTEPQWRHHINGISL</sequence>
<dbReference type="GO" id="GO:0019878">
    <property type="term" value="P:lysine biosynthetic process via aminoadipic acid"/>
    <property type="evidence" value="ECO:0007669"/>
    <property type="project" value="TreeGrafter"/>
</dbReference>
<gene>
    <name evidence="5" type="ORF">DQ393_28985</name>
</gene>
<dbReference type="Pfam" id="PF22624">
    <property type="entry name" value="AASDHPPT_N"/>
    <property type="match status" value="1"/>
</dbReference>
<dbReference type="EMBL" id="QMKK01000054">
    <property type="protein sequence ID" value="RAX38621.1"/>
    <property type="molecule type" value="Genomic_DNA"/>
</dbReference>
<dbReference type="InterPro" id="IPR055066">
    <property type="entry name" value="AASDHPPT_N"/>
</dbReference>
<evidence type="ECO:0000259" key="3">
    <source>
        <dbReference type="Pfam" id="PF01648"/>
    </source>
</evidence>
<reference evidence="5 6" key="1">
    <citation type="submission" date="2018-06" db="EMBL/GenBank/DDBJ databases">
        <title>Whole Genome Sequence of an efficient microsymbiont, Rhizobium tropici.</title>
        <authorList>
            <person name="Srinivasan R."/>
            <person name="Singh H.V."/>
            <person name="Srivastava R."/>
            <person name="Kumari B."/>
            <person name="Radhakrishna A."/>
        </authorList>
    </citation>
    <scope>NUCLEOTIDE SEQUENCE [LARGE SCALE GENOMIC DNA]</scope>
    <source>
        <strain evidence="5 6">IGFRI Rhizo-19</strain>
    </source>
</reference>
<protein>
    <submittedName>
        <fullName evidence="5">4'-phosphopantetheinyl transferase</fullName>
    </submittedName>
</protein>